<evidence type="ECO:0008006" key="4">
    <source>
        <dbReference type="Google" id="ProtNLM"/>
    </source>
</evidence>
<feature type="transmembrane region" description="Helical" evidence="1">
    <location>
        <begin position="327"/>
        <end position="348"/>
    </location>
</feature>
<accession>A0AAE9D3W4</accession>
<evidence type="ECO:0000313" key="2">
    <source>
        <dbReference type="EMBL" id="ULT92860.1"/>
    </source>
</evidence>
<feature type="transmembrane region" description="Helical" evidence="1">
    <location>
        <begin position="251"/>
        <end position="268"/>
    </location>
</feature>
<feature type="transmembrane region" description="Helical" evidence="1">
    <location>
        <begin position="179"/>
        <end position="200"/>
    </location>
</feature>
<feature type="transmembrane region" description="Helical" evidence="1">
    <location>
        <begin position="142"/>
        <end position="173"/>
    </location>
</feature>
<keyword evidence="1" id="KW-1133">Transmembrane helix</keyword>
<evidence type="ECO:0000313" key="3">
    <source>
        <dbReference type="Proteomes" id="UP000827892"/>
    </source>
</evidence>
<dbReference type="AlphaFoldDB" id="A0AAE9D3W4"/>
<dbReference type="SUPFAM" id="SSF81321">
    <property type="entry name" value="Family A G protein-coupled receptor-like"/>
    <property type="match status" value="1"/>
</dbReference>
<evidence type="ECO:0000256" key="1">
    <source>
        <dbReference type="SAM" id="Phobius"/>
    </source>
</evidence>
<dbReference type="InterPro" id="IPR019428">
    <property type="entry name" value="7TM_GPCR_serpentine_rcpt_Str"/>
</dbReference>
<feature type="transmembrane region" description="Helical" evidence="1">
    <location>
        <begin position="96"/>
        <end position="121"/>
    </location>
</feature>
<dbReference type="Pfam" id="PF10326">
    <property type="entry name" value="7TM_GPCR_Str"/>
    <property type="match status" value="1"/>
</dbReference>
<name>A0AAE9D3W4_CAEBR</name>
<keyword evidence="1" id="KW-0472">Membrane</keyword>
<protein>
    <recommendedName>
        <fullName evidence="4">G protein-coupled receptor</fullName>
    </recommendedName>
</protein>
<proteinExistence type="predicted"/>
<sequence length="431" mass="49696">MLSFSVFELLFSTVDVLNQPMIFVNNGEFIFFSSNPLHLNKAVAKHFNRNTTDKTCEVDMDALIDYYKVDPELTVFIGIKYHVKSALKTTFCTKSIILALILLKIVLISCIIVVYCGFRTWKEITIKKRIVSRRTLDMQRQFFRALVVQTLIPFFLLYLPLITMLCAPILMASLHKIDILIQFAFVFYPILDPIAVLMIVRDYRRAIKSFFVDQLFERTVRILRCCLPWLASENRTITPPPAHVNASGKRLLILYSIAIPLMLIGPILDAYDCYPIIQAGQDVDLFYRHGQIPVLATVIIICYVKLKHEFATNQNFSEKTKRLQQKLSWSIMMQLILLCAIAVLISVIPESIKAIRYDLYLNYMVNYTIYSLVLTKWYPFLSAVFIAWSIAGFFKNNSSPPTTKQHSDVKIFQVEPQKNREVAARKMSPLA</sequence>
<dbReference type="PANTHER" id="PTHR22943:SF248">
    <property type="entry name" value="SEVEN TM RECEPTOR"/>
    <property type="match status" value="1"/>
</dbReference>
<feature type="transmembrane region" description="Helical" evidence="1">
    <location>
        <begin position="368"/>
        <end position="394"/>
    </location>
</feature>
<keyword evidence="1" id="KW-0812">Transmembrane</keyword>
<feature type="transmembrane region" description="Helical" evidence="1">
    <location>
        <begin position="288"/>
        <end position="306"/>
    </location>
</feature>
<dbReference type="PANTHER" id="PTHR22943">
    <property type="entry name" value="7-TRANSMEMBRANE DOMAIN RECEPTOR C.ELEGANS"/>
    <property type="match status" value="1"/>
</dbReference>
<gene>
    <name evidence="2" type="ORF">L3Y34_010148</name>
</gene>
<reference evidence="2 3" key="1">
    <citation type="submission" date="2022-02" db="EMBL/GenBank/DDBJ databases">
        <title>Chromosome-level reference genomes for two strains of Caenorhabditis briggsae: an improved platform for comparative genomics.</title>
        <authorList>
            <person name="Stevens L."/>
            <person name="Andersen E.C."/>
        </authorList>
    </citation>
    <scope>NUCLEOTIDE SEQUENCE [LARGE SCALE GENOMIC DNA]</scope>
    <source>
        <strain evidence="2">QX1410_ONT</strain>
        <tissue evidence="2">Whole-organism</tissue>
    </source>
</reference>
<dbReference type="Proteomes" id="UP000827892">
    <property type="component" value="Chromosome V"/>
</dbReference>
<dbReference type="EMBL" id="CP090895">
    <property type="protein sequence ID" value="ULT92860.1"/>
    <property type="molecule type" value="Genomic_DNA"/>
</dbReference>
<organism evidence="2 3">
    <name type="scientific">Caenorhabditis briggsae</name>
    <dbReference type="NCBI Taxonomy" id="6238"/>
    <lineage>
        <taxon>Eukaryota</taxon>
        <taxon>Metazoa</taxon>
        <taxon>Ecdysozoa</taxon>
        <taxon>Nematoda</taxon>
        <taxon>Chromadorea</taxon>
        <taxon>Rhabditida</taxon>
        <taxon>Rhabditina</taxon>
        <taxon>Rhabditomorpha</taxon>
        <taxon>Rhabditoidea</taxon>
        <taxon>Rhabditidae</taxon>
        <taxon>Peloderinae</taxon>
        <taxon>Caenorhabditis</taxon>
    </lineage>
</organism>